<keyword evidence="3" id="KW-1185">Reference proteome</keyword>
<accession>A0A6G0J464</accession>
<evidence type="ECO:0000259" key="1">
    <source>
        <dbReference type="PROSITE" id="PS50878"/>
    </source>
</evidence>
<gene>
    <name evidence="2" type="ORF">D5F01_LYC02827</name>
</gene>
<proteinExistence type="predicted"/>
<dbReference type="PANTHER" id="PTHR19446">
    <property type="entry name" value="REVERSE TRANSCRIPTASES"/>
    <property type="match status" value="1"/>
</dbReference>
<sequence length="322" mass="35997">MQDILLCAGKKPTSYMMQNRYIDTSIQKGGIPGFSGYLEHTSMISQLIREAKQKKGDLTVVWLELANTYRSIPHTLIHEGLDHYYSLAAIQSMISSYLGRFKLRFTSGQFTTNCQDLQKGIPTGCTISPILFIMGMNLLIMAAEGVNYGSTLESGICQPVIRGFMDDITVTTASHVQARRVLETLGTAAMWSRITFKVKKSRSLVIRRGKVTGSFSLQVQGDVIPPTENNPVKCLGKWIDASLTEWPTSTMLLCRSTNLVSLAKTWLYQHGLLPMVLWLFTVYEFPMTVEGFERKINKHLQRGLGIPPSFSSVNLCIRSGQL</sequence>
<dbReference type="Pfam" id="PF00078">
    <property type="entry name" value="RVT_1"/>
    <property type="match status" value="1"/>
</dbReference>
<comment type="caution">
    <text evidence="2">The sequence shown here is derived from an EMBL/GenBank/DDBJ whole genome shotgun (WGS) entry which is preliminary data.</text>
</comment>
<evidence type="ECO:0000313" key="3">
    <source>
        <dbReference type="Proteomes" id="UP000424527"/>
    </source>
</evidence>
<protein>
    <recommendedName>
        <fullName evidence="1">Reverse transcriptase domain-containing protein</fullName>
    </recommendedName>
</protein>
<evidence type="ECO:0000313" key="2">
    <source>
        <dbReference type="EMBL" id="KAE8298333.1"/>
    </source>
</evidence>
<dbReference type="AlphaFoldDB" id="A0A6G0J464"/>
<dbReference type="InterPro" id="IPR000477">
    <property type="entry name" value="RT_dom"/>
</dbReference>
<feature type="domain" description="Reverse transcriptase" evidence="1">
    <location>
        <begin position="1"/>
        <end position="243"/>
    </location>
</feature>
<dbReference type="EMBL" id="REGW02000003">
    <property type="protein sequence ID" value="KAE8298333.1"/>
    <property type="molecule type" value="Genomic_DNA"/>
</dbReference>
<dbReference type="Proteomes" id="UP000424527">
    <property type="component" value="Unassembled WGS sequence"/>
</dbReference>
<organism evidence="2 3">
    <name type="scientific">Larimichthys crocea</name>
    <name type="common">Large yellow croaker</name>
    <name type="synonym">Pseudosciaena crocea</name>
    <dbReference type="NCBI Taxonomy" id="215358"/>
    <lineage>
        <taxon>Eukaryota</taxon>
        <taxon>Metazoa</taxon>
        <taxon>Chordata</taxon>
        <taxon>Craniata</taxon>
        <taxon>Vertebrata</taxon>
        <taxon>Euteleostomi</taxon>
        <taxon>Actinopterygii</taxon>
        <taxon>Neopterygii</taxon>
        <taxon>Teleostei</taxon>
        <taxon>Neoteleostei</taxon>
        <taxon>Acanthomorphata</taxon>
        <taxon>Eupercaria</taxon>
        <taxon>Sciaenidae</taxon>
        <taxon>Larimichthys</taxon>
    </lineage>
</organism>
<reference evidence="2 3" key="1">
    <citation type="submission" date="2019-07" db="EMBL/GenBank/DDBJ databases">
        <title>Chromosome genome assembly for large yellow croaker.</title>
        <authorList>
            <person name="Xiao S."/>
        </authorList>
    </citation>
    <scope>NUCLEOTIDE SEQUENCE [LARGE SCALE GENOMIC DNA]</scope>
    <source>
        <strain evidence="2">JMULYC20181020</strain>
        <tissue evidence="2">Muscle</tissue>
    </source>
</reference>
<dbReference type="PROSITE" id="PS50878">
    <property type="entry name" value="RT_POL"/>
    <property type="match status" value="1"/>
</dbReference>
<name>A0A6G0J464_LARCR</name>